<name>A0A8S4G5H4_PLUXY</name>
<keyword evidence="2" id="KW-1185">Reference proteome</keyword>
<comment type="caution">
    <text evidence="1">The sequence shown here is derived from an EMBL/GenBank/DDBJ whole genome shotgun (WGS) entry which is preliminary data.</text>
</comment>
<organism evidence="1 2">
    <name type="scientific">Plutella xylostella</name>
    <name type="common">Diamondback moth</name>
    <name type="synonym">Plutella maculipennis</name>
    <dbReference type="NCBI Taxonomy" id="51655"/>
    <lineage>
        <taxon>Eukaryota</taxon>
        <taxon>Metazoa</taxon>
        <taxon>Ecdysozoa</taxon>
        <taxon>Arthropoda</taxon>
        <taxon>Hexapoda</taxon>
        <taxon>Insecta</taxon>
        <taxon>Pterygota</taxon>
        <taxon>Neoptera</taxon>
        <taxon>Endopterygota</taxon>
        <taxon>Lepidoptera</taxon>
        <taxon>Glossata</taxon>
        <taxon>Ditrysia</taxon>
        <taxon>Yponomeutoidea</taxon>
        <taxon>Plutellidae</taxon>
        <taxon>Plutella</taxon>
    </lineage>
</organism>
<evidence type="ECO:0000313" key="1">
    <source>
        <dbReference type="EMBL" id="CAG9135766.1"/>
    </source>
</evidence>
<evidence type="ECO:0000313" key="2">
    <source>
        <dbReference type="Proteomes" id="UP000653454"/>
    </source>
</evidence>
<gene>
    <name evidence="1" type="ORF">PLXY2_LOCUS14030</name>
</gene>
<protein>
    <submittedName>
        <fullName evidence="1">(diamondback moth) hypothetical protein</fullName>
    </submittedName>
</protein>
<proteinExistence type="predicted"/>
<dbReference type="AlphaFoldDB" id="A0A8S4G5H4"/>
<accession>A0A8S4G5H4</accession>
<reference evidence="1" key="1">
    <citation type="submission" date="2020-11" db="EMBL/GenBank/DDBJ databases">
        <authorList>
            <person name="Whiteford S."/>
        </authorList>
    </citation>
    <scope>NUCLEOTIDE SEQUENCE</scope>
</reference>
<dbReference type="Proteomes" id="UP000653454">
    <property type="component" value="Unassembled WGS sequence"/>
</dbReference>
<dbReference type="EMBL" id="CAJHNJ030000113">
    <property type="protein sequence ID" value="CAG9135766.1"/>
    <property type="molecule type" value="Genomic_DNA"/>
</dbReference>
<sequence>MSLSALLLTVLLAFSCSPLVLQQACPPRPRAAPPHVCMHRIDDCNDAQPYCGRKIVGIEPKYAGGKYVA</sequence>